<comment type="caution">
    <text evidence="1">The sequence shown here is derived from an EMBL/GenBank/DDBJ whole genome shotgun (WGS) entry which is preliminary data.</text>
</comment>
<proteinExistence type="predicted"/>
<name>A0ABP9P6A5_9ACTN</name>
<protein>
    <recommendedName>
        <fullName evidence="3">RNA polymerase sigma factor 70 region 4 type 2 domain-containing protein</fullName>
    </recommendedName>
</protein>
<dbReference type="RefSeq" id="WP_345453853.1">
    <property type="nucleotide sequence ID" value="NZ_BAABKG010000001.1"/>
</dbReference>
<gene>
    <name evidence="1" type="ORF">GCM10023340_03440</name>
</gene>
<dbReference type="EMBL" id="BAABKG010000001">
    <property type="protein sequence ID" value="GAA5141543.1"/>
    <property type="molecule type" value="Genomic_DNA"/>
</dbReference>
<keyword evidence="2" id="KW-1185">Reference proteome</keyword>
<dbReference type="Proteomes" id="UP001500221">
    <property type="component" value="Unassembled WGS sequence"/>
</dbReference>
<evidence type="ECO:0000313" key="1">
    <source>
        <dbReference type="EMBL" id="GAA5141543.1"/>
    </source>
</evidence>
<accession>A0ABP9P6A5</accession>
<evidence type="ECO:0008006" key="3">
    <source>
        <dbReference type="Google" id="ProtNLM"/>
    </source>
</evidence>
<reference evidence="2" key="1">
    <citation type="journal article" date="2019" name="Int. J. Syst. Evol. Microbiol.">
        <title>The Global Catalogue of Microorganisms (GCM) 10K type strain sequencing project: providing services to taxonomists for standard genome sequencing and annotation.</title>
        <authorList>
            <consortium name="The Broad Institute Genomics Platform"/>
            <consortium name="The Broad Institute Genome Sequencing Center for Infectious Disease"/>
            <person name="Wu L."/>
            <person name="Ma J."/>
        </authorList>
    </citation>
    <scope>NUCLEOTIDE SEQUENCE [LARGE SCALE GENOMIC DNA]</scope>
    <source>
        <strain evidence="2">JCM 18459</strain>
    </source>
</reference>
<sequence length="141" mass="14692">MARIITGSDATARDIVLRVVRAAPPDAGPPEGASGSAGTGVDPVLVSAVFGACRVWLQSEVRPTGTTNEAIDWVARISAQQRCAVALYLHGAQSPPRIARLLDVPTRAVCRLLLAAMDELVGSDRTVRRGNPGPPTGSATR</sequence>
<organism evidence="1 2">
    <name type="scientific">Nocardioides marinquilinus</name>
    <dbReference type="NCBI Taxonomy" id="1210400"/>
    <lineage>
        <taxon>Bacteria</taxon>
        <taxon>Bacillati</taxon>
        <taxon>Actinomycetota</taxon>
        <taxon>Actinomycetes</taxon>
        <taxon>Propionibacteriales</taxon>
        <taxon>Nocardioidaceae</taxon>
        <taxon>Nocardioides</taxon>
    </lineage>
</organism>
<evidence type="ECO:0000313" key="2">
    <source>
        <dbReference type="Proteomes" id="UP001500221"/>
    </source>
</evidence>